<gene>
    <name evidence="3" type="ORF">ACM01_16035</name>
</gene>
<protein>
    <recommendedName>
        <fullName evidence="2">TniQ domain-containing protein</fullName>
    </recommendedName>
</protein>
<feature type="compositionally biased region" description="Pro residues" evidence="1">
    <location>
        <begin position="633"/>
        <end position="644"/>
    </location>
</feature>
<evidence type="ECO:0000259" key="2">
    <source>
        <dbReference type="Pfam" id="PF06527"/>
    </source>
</evidence>
<dbReference type="SUPFAM" id="SSF46785">
    <property type="entry name" value="Winged helix' DNA-binding domain"/>
    <property type="match status" value="1"/>
</dbReference>
<accession>A0A0J8C8C0</accession>
<dbReference type="EMBL" id="LFNT01000015">
    <property type="protein sequence ID" value="KMS74120.1"/>
    <property type="molecule type" value="Genomic_DNA"/>
</dbReference>
<evidence type="ECO:0000256" key="1">
    <source>
        <dbReference type="SAM" id="MobiDB-lite"/>
    </source>
</evidence>
<evidence type="ECO:0000313" key="3">
    <source>
        <dbReference type="EMBL" id="KMS74120.1"/>
    </source>
</evidence>
<dbReference type="OrthoDB" id="3874088at2"/>
<feature type="compositionally biased region" description="Basic and acidic residues" evidence="1">
    <location>
        <begin position="865"/>
        <end position="876"/>
    </location>
</feature>
<dbReference type="InterPro" id="IPR036388">
    <property type="entry name" value="WH-like_DNA-bd_sf"/>
</dbReference>
<reference evidence="3 4" key="1">
    <citation type="submission" date="2015-06" db="EMBL/GenBank/DDBJ databases">
        <authorList>
            <person name="Ju K.-S."/>
            <person name="Doroghazi J.R."/>
            <person name="Metcalf W.W."/>
        </authorList>
    </citation>
    <scope>NUCLEOTIDE SEQUENCE [LARGE SCALE GENOMIC DNA]</scope>
    <source>
        <strain evidence="3 4">NRRL 3414</strain>
    </source>
</reference>
<dbReference type="InterPro" id="IPR036390">
    <property type="entry name" value="WH_DNA-bd_sf"/>
</dbReference>
<dbReference type="AlphaFoldDB" id="A0A0J8C8C0"/>
<name>A0A0J8C8C0_STRVR</name>
<proteinExistence type="predicted"/>
<dbReference type="InterPro" id="IPR009492">
    <property type="entry name" value="TniQ"/>
</dbReference>
<sequence length="885" mass="98424">MTGWTDERIPIGVAPAKGEALDSWLERYAQRLRINTLDFVDYLGLPHVSARKMGTPLGKMVRRLTEDERDLLQRRTEVGAAQLTAMTLEPYDGSLVRIDPVSRRLRCPPYWRHYGNTSRYCPACLEGEPARWQLRWRLGWAIACTRHELLLLDQCPQCGNAPPVATRGRHRVVPRPETCRSWIILRGQDVRCDFPLAQAPAVRLPNEGSVLAAQHAVDTSVLADHHGAASRQRAGELSFLGRRALRGIHSQLELAPPVVREVLDECGGTTPRIAATHEVHDTHNIAVGTALAVIATDREHPACDELFAWLHRGNGRPIGVPRDHPTSDLGNWRPAGPRVISRILKASDGQLTLKARLRYRTATPAAAAPALTEEQVSQRAAKLPGMLWPSWMLRLLPAKAAHQPRIGGMRRACVNLMLIPGGPIGHREATRLMGNSHFRSQQEALLAFVEADHIASTLAHFSHVVDTHTIPIDYARRRALFADESVELALDERRHREICRSFGSRQFTPVHQERARWEVRRLLLGAEPYGGNHPPPWAHRFAYRLHPDLRGFFADQAAAVLAAHGINEPVWWEPPEDWLDGIALPVAAPLDITTDRLAALLAPGPAASDVARELGLTMHQLRLLLESRGVSAPKPPKPRGPGHPTPRKGDLAPDRLRHLYEDRGMQQKDIAELAGCSPGIVRYALREAGIPLRPRRVAGELARSVDPAWLRIEYHVKGRTAADIGRELNTGGNSITNLLDAWEIPRHPLRGHAPPPRVHTNPFADLPVKLSPAMRRISIRQNSLPALRSAVLVPGYPTRRSAALTLGIPRTTFNAHLRLVEDGAGFAVFNHRKRPVRVTPRGRTLLNEARHLLQLLDAQQPPQHRPTDMSEPDGSHRTPRLQTGS</sequence>
<dbReference type="Pfam" id="PF06527">
    <property type="entry name" value="TniQ"/>
    <property type="match status" value="1"/>
</dbReference>
<feature type="region of interest" description="Disordered" evidence="1">
    <location>
        <begin position="627"/>
        <end position="653"/>
    </location>
</feature>
<feature type="domain" description="TniQ" evidence="2">
    <location>
        <begin position="10"/>
        <end position="151"/>
    </location>
</feature>
<dbReference type="Proteomes" id="UP000037432">
    <property type="component" value="Unassembled WGS sequence"/>
</dbReference>
<dbReference type="PATRIC" id="fig|1938.3.peg.9877"/>
<feature type="region of interest" description="Disordered" evidence="1">
    <location>
        <begin position="856"/>
        <end position="885"/>
    </location>
</feature>
<dbReference type="RefSeq" id="WP_048581887.1">
    <property type="nucleotide sequence ID" value="NZ_LFNT01000015.1"/>
</dbReference>
<dbReference type="Gene3D" id="1.10.10.10">
    <property type="entry name" value="Winged helix-like DNA-binding domain superfamily/Winged helix DNA-binding domain"/>
    <property type="match status" value="1"/>
</dbReference>
<comment type="caution">
    <text evidence="3">The sequence shown here is derived from an EMBL/GenBank/DDBJ whole genome shotgun (WGS) entry which is preliminary data.</text>
</comment>
<evidence type="ECO:0000313" key="4">
    <source>
        <dbReference type="Proteomes" id="UP000037432"/>
    </source>
</evidence>
<organism evidence="3 4">
    <name type="scientific">Streptomyces viridochromogenes</name>
    <dbReference type="NCBI Taxonomy" id="1938"/>
    <lineage>
        <taxon>Bacteria</taxon>
        <taxon>Bacillati</taxon>
        <taxon>Actinomycetota</taxon>
        <taxon>Actinomycetes</taxon>
        <taxon>Kitasatosporales</taxon>
        <taxon>Streptomycetaceae</taxon>
        <taxon>Streptomyces</taxon>
    </lineage>
</organism>